<dbReference type="GO" id="GO:0005737">
    <property type="term" value="C:cytoplasm"/>
    <property type="evidence" value="ECO:0007669"/>
    <property type="project" value="UniProtKB-SubCell"/>
</dbReference>
<dbReference type="InterPro" id="IPR042174">
    <property type="entry name" value="RecF_2"/>
</dbReference>
<dbReference type="Proteomes" id="UP000219439">
    <property type="component" value="Unassembled WGS sequence"/>
</dbReference>
<dbReference type="HAMAP" id="MF_00365">
    <property type="entry name" value="RecF"/>
    <property type="match status" value="1"/>
</dbReference>
<comment type="function">
    <text evidence="9 10">The RecF protein is involved in DNA metabolism; it is required for DNA replication and normal SOS inducibility. RecF binds preferentially to single-stranded, linear DNA. It also seems to bind ATP.</text>
</comment>
<evidence type="ECO:0000256" key="8">
    <source>
        <dbReference type="ARBA" id="ARBA00023125"/>
    </source>
</evidence>
<dbReference type="GO" id="GO:0000731">
    <property type="term" value="P:DNA synthesis involved in DNA repair"/>
    <property type="evidence" value="ECO:0007669"/>
    <property type="project" value="TreeGrafter"/>
</dbReference>
<proteinExistence type="inferred from homology"/>
<dbReference type="InterPro" id="IPR027417">
    <property type="entry name" value="P-loop_NTPase"/>
</dbReference>
<dbReference type="RefSeq" id="WP_342068283.1">
    <property type="nucleotide sequence ID" value="NZ_OBEL01000003.1"/>
</dbReference>
<comment type="subcellular location">
    <subcellularLocation>
        <location evidence="1 9 10">Cytoplasm</location>
    </subcellularLocation>
</comment>
<reference evidence="12 13" key="1">
    <citation type="submission" date="2017-09" db="EMBL/GenBank/DDBJ databases">
        <authorList>
            <person name="Ehlers B."/>
            <person name="Leendertz F.H."/>
        </authorList>
    </citation>
    <scope>NUCLEOTIDE SEQUENCE [LARGE SCALE GENOMIC DNA]</scope>
    <source>
        <strain evidence="12 13">DSM 18289</strain>
    </source>
</reference>
<sequence length="412" mass="45584">MDSLTFMQDRNNQMQDPILTDEVYSADEIEHVWISSIQLSDFRNYSSLSLRLRDAHVVLSGANGSGKTNLLEAISFLSPGRGLRRVSYPDIARENGPGSWAMASELHGDYGETKLGAGLQPGPNGDLQRRIRVNGANIKSSERLGDHVSILWLTPMMDSLFTGPASERRKWLDRMVLAIDKSHGSRVNAFEKAMRQRNRLLDEAPHETVWLEGIEAQMAEFGVAIATARSELVSLLIQSISHLHSAETAFPMAQVGLNGNLEEKAFLMPAIECEETYREQLVQMRGRDRAAGRTLEGPHRSDLAVNHVGKEMPAAKCSTGEQKALLLGIVLAHAHLVAKRNQKSPIVLLDEVAAHLDETRRLALFDILDRLGCQAWVTGTDDPVFAPLGERAQRFIVDNGQLTPVLSEEGDR</sequence>
<dbReference type="NCBIfam" id="TIGR00611">
    <property type="entry name" value="recf"/>
    <property type="match status" value="1"/>
</dbReference>
<keyword evidence="7 9" id="KW-0067">ATP-binding</keyword>
<evidence type="ECO:0000313" key="12">
    <source>
        <dbReference type="EMBL" id="SNZ20030.1"/>
    </source>
</evidence>
<keyword evidence="9 10" id="KW-0227">DNA damage</keyword>
<keyword evidence="6 9" id="KW-0547">Nucleotide-binding</keyword>
<keyword evidence="4 9" id="KW-0963">Cytoplasm</keyword>
<accession>A0A285PE42</accession>
<dbReference type="InterPro" id="IPR018078">
    <property type="entry name" value="DNA-binding_RecF_CS"/>
</dbReference>
<name>A0A285PE42_9HYPH</name>
<evidence type="ECO:0000313" key="13">
    <source>
        <dbReference type="Proteomes" id="UP000219439"/>
    </source>
</evidence>
<dbReference type="PROSITE" id="PS00618">
    <property type="entry name" value="RECF_2"/>
    <property type="match status" value="1"/>
</dbReference>
<dbReference type="PANTHER" id="PTHR32182:SF0">
    <property type="entry name" value="DNA REPLICATION AND REPAIR PROTEIN RECF"/>
    <property type="match status" value="1"/>
</dbReference>
<dbReference type="GO" id="GO:0006260">
    <property type="term" value="P:DNA replication"/>
    <property type="evidence" value="ECO:0007669"/>
    <property type="project" value="UniProtKB-UniRule"/>
</dbReference>
<organism evidence="12 13">
    <name type="scientific">Cohaesibacter gelatinilyticus</name>
    <dbReference type="NCBI Taxonomy" id="372072"/>
    <lineage>
        <taxon>Bacteria</taxon>
        <taxon>Pseudomonadati</taxon>
        <taxon>Pseudomonadota</taxon>
        <taxon>Alphaproteobacteria</taxon>
        <taxon>Hyphomicrobiales</taxon>
        <taxon>Cohaesibacteraceae</taxon>
    </lineage>
</organism>
<dbReference type="PANTHER" id="PTHR32182">
    <property type="entry name" value="DNA REPLICATION AND REPAIR PROTEIN RECF"/>
    <property type="match status" value="1"/>
</dbReference>
<keyword evidence="13" id="KW-1185">Reference proteome</keyword>
<dbReference type="GO" id="GO:0005524">
    <property type="term" value="F:ATP binding"/>
    <property type="evidence" value="ECO:0007669"/>
    <property type="project" value="UniProtKB-UniRule"/>
</dbReference>
<evidence type="ECO:0000256" key="9">
    <source>
        <dbReference type="HAMAP-Rule" id="MF_00365"/>
    </source>
</evidence>
<dbReference type="AlphaFoldDB" id="A0A285PE42"/>
<keyword evidence="5 9" id="KW-0235">DNA replication</keyword>
<evidence type="ECO:0000256" key="10">
    <source>
        <dbReference type="RuleBase" id="RU000578"/>
    </source>
</evidence>
<keyword evidence="8 9" id="KW-0238">DNA-binding</keyword>
<feature type="binding site" evidence="9">
    <location>
        <begin position="61"/>
        <end position="68"/>
    </location>
    <ligand>
        <name>ATP</name>
        <dbReference type="ChEBI" id="CHEBI:30616"/>
    </ligand>
</feature>
<keyword evidence="9 10" id="KW-0234">DNA repair</keyword>
<evidence type="ECO:0000256" key="2">
    <source>
        <dbReference type="ARBA" id="ARBA00008016"/>
    </source>
</evidence>
<feature type="domain" description="RecF/RecN/SMC N-terminal" evidence="11">
    <location>
        <begin position="34"/>
        <end position="386"/>
    </location>
</feature>
<evidence type="ECO:0000256" key="7">
    <source>
        <dbReference type="ARBA" id="ARBA00022840"/>
    </source>
</evidence>
<dbReference type="InterPro" id="IPR001238">
    <property type="entry name" value="DNA-binding_RecF"/>
</dbReference>
<evidence type="ECO:0000256" key="3">
    <source>
        <dbReference type="ARBA" id="ARBA00020170"/>
    </source>
</evidence>
<dbReference type="InterPro" id="IPR003395">
    <property type="entry name" value="RecF/RecN/SMC_N"/>
</dbReference>
<dbReference type="GO" id="GO:0006302">
    <property type="term" value="P:double-strand break repair"/>
    <property type="evidence" value="ECO:0007669"/>
    <property type="project" value="TreeGrafter"/>
</dbReference>
<evidence type="ECO:0000256" key="6">
    <source>
        <dbReference type="ARBA" id="ARBA00022741"/>
    </source>
</evidence>
<dbReference type="Gene3D" id="3.40.50.300">
    <property type="entry name" value="P-loop containing nucleotide triphosphate hydrolases"/>
    <property type="match status" value="1"/>
</dbReference>
<dbReference type="PROSITE" id="PS00617">
    <property type="entry name" value="RECF_1"/>
    <property type="match status" value="1"/>
</dbReference>
<evidence type="ECO:0000259" key="11">
    <source>
        <dbReference type="Pfam" id="PF02463"/>
    </source>
</evidence>
<evidence type="ECO:0000256" key="5">
    <source>
        <dbReference type="ARBA" id="ARBA00022705"/>
    </source>
</evidence>
<keyword evidence="9 10" id="KW-0742">SOS response</keyword>
<evidence type="ECO:0000256" key="1">
    <source>
        <dbReference type="ARBA" id="ARBA00004496"/>
    </source>
</evidence>
<comment type="similarity">
    <text evidence="2 9 10">Belongs to the RecF family.</text>
</comment>
<dbReference type="SUPFAM" id="SSF52540">
    <property type="entry name" value="P-loop containing nucleoside triphosphate hydrolases"/>
    <property type="match status" value="1"/>
</dbReference>
<protein>
    <recommendedName>
        <fullName evidence="3 9">DNA replication and repair protein RecF</fullName>
    </recommendedName>
</protein>
<dbReference type="EMBL" id="OBEL01000003">
    <property type="protein sequence ID" value="SNZ20030.1"/>
    <property type="molecule type" value="Genomic_DNA"/>
</dbReference>
<dbReference type="GO" id="GO:0009432">
    <property type="term" value="P:SOS response"/>
    <property type="evidence" value="ECO:0007669"/>
    <property type="project" value="UniProtKB-UniRule"/>
</dbReference>
<gene>
    <name evidence="9" type="primary">recF</name>
    <name evidence="12" type="ORF">SAMN06265368_3128</name>
</gene>
<dbReference type="Pfam" id="PF02463">
    <property type="entry name" value="SMC_N"/>
    <property type="match status" value="1"/>
</dbReference>
<dbReference type="GO" id="GO:0003697">
    <property type="term" value="F:single-stranded DNA binding"/>
    <property type="evidence" value="ECO:0007669"/>
    <property type="project" value="UniProtKB-UniRule"/>
</dbReference>
<dbReference type="Gene3D" id="1.20.1050.90">
    <property type="entry name" value="RecF/RecN/SMC, N-terminal domain"/>
    <property type="match status" value="1"/>
</dbReference>
<evidence type="ECO:0000256" key="4">
    <source>
        <dbReference type="ARBA" id="ARBA00022490"/>
    </source>
</evidence>